<dbReference type="Pfam" id="PF01738">
    <property type="entry name" value="DLH"/>
    <property type="match status" value="1"/>
</dbReference>
<evidence type="ECO:0000313" key="2">
    <source>
        <dbReference type="EMBL" id="RDI19040.1"/>
    </source>
</evidence>
<dbReference type="AlphaFoldDB" id="A0A370F5Z0"/>
<dbReference type="Proteomes" id="UP000255265">
    <property type="component" value="Unassembled WGS sequence"/>
</dbReference>
<dbReference type="PANTHER" id="PTHR46623">
    <property type="entry name" value="CARBOXYMETHYLENEBUTENOLIDASE-RELATED"/>
    <property type="match status" value="1"/>
</dbReference>
<evidence type="ECO:0000259" key="1">
    <source>
        <dbReference type="Pfam" id="PF01738"/>
    </source>
</evidence>
<reference evidence="2 3" key="1">
    <citation type="submission" date="2018-07" db="EMBL/GenBank/DDBJ databases">
        <title>Genomic Encyclopedia of Type Strains, Phase IV (KMG-IV): sequencing the most valuable type-strain genomes for metagenomic binning, comparative biology and taxonomic classification.</title>
        <authorList>
            <person name="Goeker M."/>
        </authorList>
    </citation>
    <scope>NUCLEOTIDE SEQUENCE [LARGE SCALE GENOMIC DNA]</scope>
    <source>
        <strain evidence="2 3">DSM 21352</strain>
    </source>
</reference>
<proteinExistence type="predicted"/>
<dbReference type="GO" id="GO:0016787">
    <property type="term" value="F:hydrolase activity"/>
    <property type="evidence" value="ECO:0007669"/>
    <property type="project" value="InterPro"/>
</dbReference>
<feature type="domain" description="Dienelactone hydrolase" evidence="1">
    <location>
        <begin position="21"/>
        <end position="226"/>
    </location>
</feature>
<gene>
    <name evidence="2" type="ORF">DFR41_11322</name>
</gene>
<dbReference type="InterPro" id="IPR051049">
    <property type="entry name" value="Dienelactone_hydrolase-like"/>
</dbReference>
<dbReference type="OrthoDB" id="62567at2"/>
<comment type="caution">
    <text evidence="2">The sequence shown here is derived from an EMBL/GenBank/DDBJ whole genome shotgun (WGS) entry which is preliminary data.</text>
</comment>
<dbReference type="Gene3D" id="3.40.50.1820">
    <property type="entry name" value="alpha/beta hydrolase"/>
    <property type="match status" value="1"/>
</dbReference>
<dbReference type="SUPFAM" id="SSF53474">
    <property type="entry name" value="alpha/beta-Hydrolases"/>
    <property type="match status" value="1"/>
</dbReference>
<protein>
    <submittedName>
        <fullName evidence="2">Carboxymethylenebutenolidase</fullName>
    </submittedName>
</protein>
<organism evidence="2 3">
    <name type="scientific">Pseudacidovorax intermedius</name>
    <dbReference type="NCBI Taxonomy" id="433924"/>
    <lineage>
        <taxon>Bacteria</taxon>
        <taxon>Pseudomonadati</taxon>
        <taxon>Pseudomonadota</taxon>
        <taxon>Betaproteobacteria</taxon>
        <taxon>Burkholderiales</taxon>
        <taxon>Comamonadaceae</taxon>
        <taxon>Pseudacidovorax</taxon>
    </lineage>
</organism>
<dbReference type="RefSeq" id="WP_114804505.1">
    <property type="nucleotide sequence ID" value="NZ_QQAV01000013.1"/>
</dbReference>
<dbReference type="InterPro" id="IPR029058">
    <property type="entry name" value="AB_hydrolase_fold"/>
</dbReference>
<accession>A0A370F5Z0</accession>
<keyword evidence="3" id="KW-1185">Reference proteome</keyword>
<sequence length="227" mass="24379">MKLIQIPAGDGFSLPALHVPSASGRGRPLVLIQEIFGINDAMEQAAQAWAQEGFEVLCPDLFARQQPGVRLDPRVPEQFQQGISLMQGMDFGRAIQDLDAARQWFETQGRGDKVGALGYCLGGRLAVMMALSTPIAAAVSYYGVGLEDLLPAQRVDAAPCLLHIAELDGFVPPAARETILQRAALQDRMPAHVYTGCDHAFARPGGEHFDAEAAALARTRTLAFLAA</sequence>
<name>A0A370F5Z0_9BURK</name>
<evidence type="ECO:0000313" key="3">
    <source>
        <dbReference type="Proteomes" id="UP000255265"/>
    </source>
</evidence>
<dbReference type="InterPro" id="IPR002925">
    <property type="entry name" value="Dienelactn_hydro"/>
</dbReference>
<dbReference type="EMBL" id="QQAV01000013">
    <property type="protein sequence ID" value="RDI19040.1"/>
    <property type="molecule type" value="Genomic_DNA"/>
</dbReference>
<dbReference type="PANTHER" id="PTHR46623:SF6">
    <property type="entry name" value="ALPHA_BETA-HYDROLASES SUPERFAMILY PROTEIN"/>
    <property type="match status" value="1"/>
</dbReference>